<sequence>MRPELKTATRNLVVTEAGKHMTTWGIAQIEMKLRNKIFTWPMYVALIRDNVLLGCDLIDEKDISINCKRGLEMNGECIECQTTRQIDGIARVRIKKSMTIPANFEIIIAGERYDKEQLSSRYSILEPVVEDSRKIMVARTLVDAHSCKVHVRFINLDEQPVKLRKSYLLGELHRVQNISEVIDLEKKKIIRSVQKKLKVHLQKLRNLLLTNEDAFASNKTELGTFALVKHKIDTAGTAPIRQPLRRTPIRFEGEEMKNLKDQLNNGVIRPSTSPWASNVVLVRKKDQTVRWCLDYRFLNDLTIKCVYPIPKIYRCIDCLHSVSVFSCFDLQSGYWQLQVEVYDIQKTTFITKYWLFEYTKMPFGLCNAPSKFQRFMELIFRGLQWQTLLIYLDDIIIFSSDINDIFNTFGKSILS</sequence>
<gene>
    <name evidence="2" type="ORF">MCOR_32433</name>
</gene>
<dbReference type="CDD" id="cd01647">
    <property type="entry name" value="RT_LTR"/>
    <property type="match status" value="1"/>
</dbReference>
<dbReference type="SUPFAM" id="SSF56672">
    <property type="entry name" value="DNA/RNA polymerases"/>
    <property type="match status" value="1"/>
</dbReference>
<dbReference type="PANTHER" id="PTHR24559:SF444">
    <property type="entry name" value="REVERSE TRANSCRIPTASE DOMAIN-CONTAINING PROTEIN"/>
    <property type="match status" value="1"/>
</dbReference>
<evidence type="ECO:0000313" key="2">
    <source>
        <dbReference type="EMBL" id="CAC5398035.1"/>
    </source>
</evidence>
<feature type="domain" description="Reverse transcriptase" evidence="1">
    <location>
        <begin position="282"/>
        <end position="404"/>
    </location>
</feature>
<dbReference type="Pfam" id="PF00078">
    <property type="entry name" value="RVT_1"/>
    <property type="match status" value="1"/>
</dbReference>
<dbReference type="AlphaFoldDB" id="A0A6J8CQ21"/>
<organism evidence="2 3">
    <name type="scientific">Mytilus coruscus</name>
    <name type="common">Sea mussel</name>
    <dbReference type="NCBI Taxonomy" id="42192"/>
    <lineage>
        <taxon>Eukaryota</taxon>
        <taxon>Metazoa</taxon>
        <taxon>Spiralia</taxon>
        <taxon>Lophotrochozoa</taxon>
        <taxon>Mollusca</taxon>
        <taxon>Bivalvia</taxon>
        <taxon>Autobranchia</taxon>
        <taxon>Pteriomorphia</taxon>
        <taxon>Mytilida</taxon>
        <taxon>Mytiloidea</taxon>
        <taxon>Mytilidae</taxon>
        <taxon>Mytilinae</taxon>
        <taxon>Mytilus</taxon>
    </lineage>
</organism>
<dbReference type="OrthoDB" id="6150088at2759"/>
<dbReference type="InterPro" id="IPR043128">
    <property type="entry name" value="Rev_trsase/Diguanyl_cyclase"/>
</dbReference>
<reference evidence="2 3" key="1">
    <citation type="submission" date="2020-06" db="EMBL/GenBank/DDBJ databases">
        <authorList>
            <person name="Li R."/>
            <person name="Bekaert M."/>
        </authorList>
    </citation>
    <scope>NUCLEOTIDE SEQUENCE [LARGE SCALE GENOMIC DNA]</scope>
    <source>
        <strain evidence="3">wild</strain>
    </source>
</reference>
<dbReference type="PANTHER" id="PTHR24559">
    <property type="entry name" value="TRANSPOSON TY3-I GAG-POL POLYPROTEIN"/>
    <property type="match status" value="1"/>
</dbReference>
<dbReference type="InterPro" id="IPR053134">
    <property type="entry name" value="RNA-dir_DNA_polymerase"/>
</dbReference>
<protein>
    <submittedName>
        <fullName evidence="2">Transposon Ty3-I Gag-Pol polyprotein,Transposon Ty3-G Gag-Pol polyprotein</fullName>
    </submittedName>
</protein>
<dbReference type="EMBL" id="CACVKT020005806">
    <property type="protein sequence ID" value="CAC5398035.1"/>
    <property type="molecule type" value="Genomic_DNA"/>
</dbReference>
<dbReference type="InterPro" id="IPR000477">
    <property type="entry name" value="RT_dom"/>
</dbReference>
<name>A0A6J8CQ21_MYTCO</name>
<evidence type="ECO:0000313" key="3">
    <source>
        <dbReference type="Proteomes" id="UP000507470"/>
    </source>
</evidence>
<dbReference type="Gene3D" id="3.30.70.270">
    <property type="match status" value="1"/>
</dbReference>
<dbReference type="Gene3D" id="3.10.10.10">
    <property type="entry name" value="HIV Type 1 Reverse Transcriptase, subunit A, domain 1"/>
    <property type="match status" value="1"/>
</dbReference>
<keyword evidence="3" id="KW-1185">Reference proteome</keyword>
<dbReference type="InterPro" id="IPR043502">
    <property type="entry name" value="DNA/RNA_pol_sf"/>
</dbReference>
<dbReference type="Proteomes" id="UP000507470">
    <property type="component" value="Unassembled WGS sequence"/>
</dbReference>
<proteinExistence type="predicted"/>
<evidence type="ECO:0000259" key="1">
    <source>
        <dbReference type="Pfam" id="PF00078"/>
    </source>
</evidence>
<accession>A0A6J8CQ21</accession>